<accession>A0A5M9JNR9</accession>
<name>A0A5M9JNR9_MONFR</name>
<dbReference type="EMBL" id="VICG01000006">
    <property type="protein sequence ID" value="KAA8570911.1"/>
    <property type="molecule type" value="Genomic_DNA"/>
</dbReference>
<comment type="caution">
    <text evidence="1">The sequence shown here is derived from an EMBL/GenBank/DDBJ whole genome shotgun (WGS) entry which is preliminary data.</text>
</comment>
<dbReference type="AlphaFoldDB" id="A0A5M9JNR9"/>
<evidence type="ECO:0000313" key="1">
    <source>
        <dbReference type="EMBL" id="KAA8570911.1"/>
    </source>
</evidence>
<sequence>MNTAITFHYHTFTSLFSPFLYTSNVRNAPALVIREHALTNPDQSPRRVFQYRAYAGRLSSSWIGCGVEGSDL</sequence>
<keyword evidence="2" id="KW-1185">Reference proteome</keyword>
<protein>
    <submittedName>
        <fullName evidence="1">Uncharacterized protein</fullName>
    </submittedName>
</protein>
<gene>
    <name evidence="1" type="ORF">EYC84_000294</name>
</gene>
<dbReference type="Proteomes" id="UP000322873">
    <property type="component" value="Unassembled WGS sequence"/>
</dbReference>
<evidence type="ECO:0000313" key="2">
    <source>
        <dbReference type="Proteomes" id="UP000322873"/>
    </source>
</evidence>
<reference evidence="1 2" key="1">
    <citation type="submission" date="2019-06" db="EMBL/GenBank/DDBJ databases">
        <title>Genome Sequence of the Brown Rot Fungal Pathogen Monilinia fructicola.</title>
        <authorList>
            <person name="De Miccolis Angelini R.M."/>
            <person name="Landi L."/>
            <person name="Abate D."/>
            <person name="Pollastro S."/>
            <person name="Romanazzi G."/>
            <person name="Faretra F."/>
        </authorList>
    </citation>
    <scope>NUCLEOTIDE SEQUENCE [LARGE SCALE GENOMIC DNA]</scope>
    <source>
        <strain evidence="1 2">Mfrc123</strain>
    </source>
</reference>
<proteinExistence type="predicted"/>
<organism evidence="1 2">
    <name type="scientific">Monilinia fructicola</name>
    <name type="common">Brown rot fungus</name>
    <name type="synonym">Ciboria fructicola</name>
    <dbReference type="NCBI Taxonomy" id="38448"/>
    <lineage>
        <taxon>Eukaryota</taxon>
        <taxon>Fungi</taxon>
        <taxon>Dikarya</taxon>
        <taxon>Ascomycota</taxon>
        <taxon>Pezizomycotina</taxon>
        <taxon>Leotiomycetes</taxon>
        <taxon>Helotiales</taxon>
        <taxon>Sclerotiniaceae</taxon>
        <taxon>Monilinia</taxon>
    </lineage>
</organism>